<reference evidence="2" key="1">
    <citation type="submission" date="2023-04" db="EMBL/GenBank/DDBJ databases">
        <title>Phytophthora fragariaefolia NBRC 109709.</title>
        <authorList>
            <person name="Ichikawa N."/>
            <person name="Sato H."/>
            <person name="Tonouchi N."/>
        </authorList>
    </citation>
    <scope>NUCLEOTIDE SEQUENCE</scope>
    <source>
        <strain evidence="2">NBRC 109709</strain>
    </source>
</reference>
<dbReference type="SUPFAM" id="SSF56349">
    <property type="entry name" value="DNA breaking-rejoining enzymes"/>
    <property type="match status" value="1"/>
</dbReference>
<dbReference type="InterPro" id="IPR013762">
    <property type="entry name" value="Integrase-like_cat_sf"/>
</dbReference>
<dbReference type="Proteomes" id="UP001165121">
    <property type="component" value="Unassembled WGS sequence"/>
</dbReference>
<accession>A0A9W6Y4G4</accession>
<evidence type="ECO:0000256" key="1">
    <source>
        <dbReference type="ARBA" id="ARBA00023172"/>
    </source>
</evidence>
<dbReference type="InterPro" id="IPR011010">
    <property type="entry name" value="DNA_brk_join_enz"/>
</dbReference>
<keyword evidence="1" id="KW-0233">DNA recombination</keyword>
<gene>
    <name evidence="2" type="ORF">Pfra01_002191500</name>
</gene>
<organism evidence="2 3">
    <name type="scientific">Phytophthora fragariaefolia</name>
    <dbReference type="NCBI Taxonomy" id="1490495"/>
    <lineage>
        <taxon>Eukaryota</taxon>
        <taxon>Sar</taxon>
        <taxon>Stramenopiles</taxon>
        <taxon>Oomycota</taxon>
        <taxon>Peronosporomycetes</taxon>
        <taxon>Peronosporales</taxon>
        <taxon>Peronosporaceae</taxon>
        <taxon>Phytophthora</taxon>
    </lineage>
</organism>
<dbReference type="AlphaFoldDB" id="A0A9W6Y4G4"/>
<sequence>MSLEQTVQFLRGEDAMDNRRNKAIDPERLRLVLDGYPHLNHLIEIAEHGIDAQWRSGPAPKRPPPENHGSCRRCLRAVTRSIREGQCSGEYMVVDADILELWPEVVCSPLGAVEKKGINPSEEVLAIHDLSFPKRNSANDAFIEESVPKVRYESVKTIAVRIERLANRGHAGLIDLAAPFGWSGSPPYYALFGRAISWLMESNSPASVSSSTDEDAFFPYEWVDGHILVEPDVDNRLHLAEATLRHAMLAVLGARAINEAKFSQWSSELIALGLLWNTTPVCLHTARPFYQRLQAQSTSTLPFGSVHLSAGARTDLLWFQQILKQGHLAELPLSMFGDTAKPDEELYMDASNTGLAVLDPGANEFIQIAFDDDKLNMISKSHNDMAFSINVREHMCIALALWSWGPKWYRQAAGNLVQIRCWSDNMAAVQWCNKLHSKNHLSQEINRSIGLAETYFNLRTQVPSRCRKVYMTFSSLFKPGHWPRHHEQNTVARGRSGVNGVNGCIFRGGCLSNRENILTSSRCSQLIAGDTVGAVQAQAILPAPYSPKSAMSPGIIGKCSATASPCSPAINLRSPECGEKKCQLAQKLQSPQTSSNPVIAAWYLVEHHKALGVDKFSLLCKTNASKDLQVRQLVTAIKSAAKAAGQDPDRYGSHSLRSGGASALFNADFDSLVVKLFGRWRSDVVERYARIDVRLTAKMAREMLAKPALQRHFGAPSKPHPGNGGALFKVPFMARPHFFHRV</sequence>
<dbReference type="GO" id="GO:0015074">
    <property type="term" value="P:DNA integration"/>
    <property type="evidence" value="ECO:0007669"/>
    <property type="project" value="InterPro"/>
</dbReference>
<dbReference type="OrthoDB" id="125447at2759"/>
<name>A0A9W6Y4G4_9STRA</name>
<protein>
    <submittedName>
        <fullName evidence="2">Unnamed protein product</fullName>
    </submittedName>
</protein>
<dbReference type="GO" id="GO:0006310">
    <property type="term" value="P:DNA recombination"/>
    <property type="evidence" value="ECO:0007669"/>
    <property type="project" value="UniProtKB-KW"/>
</dbReference>
<dbReference type="EMBL" id="BSXT01003244">
    <property type="protein sequence ID" value="GMF53173.1"/>
    <property type="molecule type" value="Genomic_DNA"/>
</dbReference>
<evidence type="ECO:0000313" key="3">
    <source>
        <dbReference type="Proteomes" id="UP001165121"/>
    </source>
</evidence>
<dbReference type="GO" id="GO:0003677">
    <property type="term" value="F:DNA binding"/>
    <property type="evidence" value="ECO:0007669"/>
    <property type="project" value="InterPro"/>
</dbReference>
<comment type="caution">
    <text evidence="2">The sequence shown here is derived from an EMBL/GenBank/DDBJ whole genome shotgun (WGS) entry which is preliminary data.</text>
</comment>
<keyword evidence="3" id="KW-1185">Reference proteome</keyword>
<proteinExistence type="predicted"/>
<evidence type="ECO:0000313" key="2">
    <source>
        <dbReference type="EMBL" id="GMF53173.1"/>
    </source>
</evidence>
<dbReference type="Gene3D" id="1.10.443.10">
    <property type="entry name" value="Intergrase catalytic core"/>
    <property type="match status" value="1"/>
</dbReference>